<protein>
    <submittedName>
        <fullName evidence="3">Transposase</fullName>
    </submittedName>
</protein>
<keyword evidence="1" id="KW-0812">Transmembrane</keyword>
<evidence type="ECO:0000256" key="1">
    <source>
        <dbReference type="SAM" id="Phobius"/>
    </source>
</evidence>
<name>A0ABS8IDD1_9NOSO</name>
<proteinExistence type="predicted"/>
<organism evidence="3 4">
    <name type="scientific">Nostoc favosum CHAB5714</name>
    <dbReference type="NCBI Taxonomy" id="2780399"/>
    <lineage>
        <taxon>Bacteria</taxon>
        <taxon>Bacillati</taxon>
        <taxon>Cyanobacteriota</taxon>
        <taxon>Cyanophyceae</taxon>
        <taxon>Nostocales</taxon>
        <taxon>Nostocaceae</taxon>
        <taxon>Nostoc</taxon>
        <taxon>Nostoc favosum</taxon>
    </lineage>
</organism>
<comment type="caution">
    <text evidence="3">The sequence shown here is derived from an EMBL/GenBank/DDBJ whole genome shotgun (WGS) entry which is preliminary data.</text>
</comment>
<dbReference type="EMBL" id="JAIVFQ010000046">
    <property type="protein sequence ID" value="MCC5602225.1"/>
    <property type="molecule type" value="Genomic_DNA"/>
</dbReference>
<feature type="domain" description="Transposase IS4-like" evidence="2">
    <location>
        <begin position="36"/>
        <end position="152"/>
    </location>
</feature>
<dbReference type="Proteomes" id="UP001199525">
    <property type="component" value="Unassembled WGS sequence"/>
</dbReference>
<dbReference type="InterPro" id="IPR002559">
    <property type="entry name" value="Transposase_11"/>
</dbReference>
<dbReference type="PANTHER" id="PTHR30007:SF0">
    <property type="entry name" value="TRANSPOSASE"/>
    <property type="match status" value="1"/>
</dbReference>
<gene>
    <name evidence="3" type="ORF">LC586_24245</name>
</gene>
<feature type="transmembrane region" description="Helical" evidence="1">
    <location>
        <begin position="58"/>
        <end position="76"/>
    </location>
</feature>
<reference evidence="3 4" key="1">
    <citation type="journal article" date="2021" name="Microorganisms">
        <title>Genome Evolution of Filamentous Cyanobacterium Nostoc Species: From Facultative Symbiosis to Free Living.</title>
        <authorList>
            <person name="Huo D."/>
            <person name="Li H."/>
            <person name="Cai F."/>
            <person name="Guo X."/>
            <person name="Qiao Z."/>
            <person name="Wang W."/>
            <person name="Yu G."/>
            <person name="Li R."/>
        </authorList>
    </citation>
    <scope>NUCLEOTIDE SEQUENCE [LARGE SCALE GENOMIC DNA]</scope>
    <source>
        <strain evidence="3 4">CHAB 5714</strain>
    </source>
</reference>
<sequence length="159" mass="17902">MALDSRTLTFMGKGQSKPRSIPSARQLWTAKVLKLPTLVSQEVGYDCGKKIKGRKRHILVDTLGLLIVVVITAASVSEQAGAKLVFSKLDSVRVSEAPLKEARFCRLITIWVDGGYRGQNFQHWVIDVYRWILNVVTPREEQKGFVVLPKRWLALKDIG</sequence>
<keyword evidence="1" id="KW-0472">Membrane</keyword>
<keyword evidence="4" id="KW-1185">Reference proteome</keyword>
<evidence type="ECO:0000313" key="4">
    <source>
        <dbReference type="Proteomes" id="UP001199525"/>
    </source>
</evidence>
<dbReference type="Pfam" id="PF01609">
    <property type="entry name" value="DDE_Tnp_1"/>
    <property type="match status" value="1"/>
</dbReference>
<evidence type="ECO:0000313" key="3">
    <source>
        <dbReference type="EMBL" id="MCC5602225.1"/>
    </source>
</evidence>
<evidence type="ECO:0000259" key="2">
    <source>
        <dbReference type="Pfam" id="PF01609"/>
    </source>
</evidence>
<accession>A0ABS8IDD1</accession>
<dbReference type="PANTHER" id="PTHR30007">
    <property type="entry name" value="PHP DOMAIN PROTEIN"/>
    <property type="match status" value="1"/>
</dbReference>
<keyword evidence="1" id="KW-1133">Transmembrane helix</keyword>